<dbReference type="PANTHER" id="PTHR43798">
    <property type="entry name" value="MONOACYLGLYCEROL LIPASE"/>
    <property type="match status" value="1"/>
</dbReference>
<accession>A0A1Y4T0W8</accession>
<dbReference type="InterPro" id="IPR029058">
    <property type="entry name" value="AB_hydrolase_fold"/>
</dbReference>
<sequence>MQEYYEMKTKRGTMRGFFHKPHANQFPVCLIFHGFTGQKTGTKFSYVQLSRMLEKQNIGTLRMDFLGSGESDLEFKDMTFQNELDSAIQLLEEVKKMDCVTDIYLLGHSMGGAIASEVAKRFPQDISKMCLWAPAFNLPDAIEYLKGHVEEAPYYDHGGFEISHEFVEDITSRDLYKDLDIYKNDLMIIHGTEDTTVPFQISNKYLKGFVNPTFYPIEGATHNYDNLKHIRQVIQLTYDFFIQG</sequence>
<evidence type="ECO:0000313" key="2">
    <source>
        <dbReference type="EMBL" id="OUQ35784.1"/>
    </source>
</evidence>
<gene>
    <name evidence="2" type="ORF">B5E75_03110</name>
</gene>
<dbReference type="InterPro" id="IPR050266">
    <property type="entry name" value="AB_hydrolase_sf"/>
</dbReference>
<dbReference type="Gene3D" id="3.40.50.1820">
    <property type="entry name" value="alpha/beta hydrolase"/>
    <property type="match status" value="1"/>
</dbReference>
<protein>
    <submittedName>
        <fullName evidence="2">Alpha/beta hydrolase</fullName>
    </submittedName>
</protein>
<dbReference type="AlphaFoldDB" id="A0A1Y4T0W8"/>
<organism evidence="2 3">
    <name type="scientific">Massilimicrobiota timonensis</name>
    <dbReference type="NCBI Taxonomy" id="1776392"/>
    <lineage>
        <taxon>Bacteria</taxon>
        <taxon>Bacillati</taxon>
        <taxon>Bacillota</taxon>
        <taxon>Erysipelotrichia</taxon>
        <taxon>Erysipelotrichales</taxon>
        <taxon>Erysipelotrichaceae</taxon>
        <taxon>Massilimicrobiota</taxon>
    </lineage>
</organism>
<dbReference type="SUPFAM" id="SSF53474">
    <property type="entry name" value="alpha/beta-Hydrolases"/>
    <property type="match status" value="1"/>
</dbReference>
<keyword evidence="2" id="KW-0378">Hydrolase</keyword>
<dbReference type="InterPro" id="IPR000073">
    <property type="entry name" value="AB_hydrolase_1"/>
</dbReference>
<dbReference type="GO" id="GO:0016020">
    <property type="term" value="C:membrane"/>
    <property type="evidence" value="ECO:0007669"/>
    <property type="project" value="TreeGrafter"/>
</dbReference>
<comment type="caution">
    <text evidence="2">The sequence shown here is derived from an EMBL/GenBank/DDBJ whole genome shotgun (WGS) entry which is preliminary data.</text>
</comment>
<proteinExistence type="predicted"/>
<reference evidence="2 3" key="1">
    <citation type="journal article" date="2018" name="BMC Genomics">
        <title>Whole genome sequencing and function prediction of 133 gut anaerobes isolated from chicken caecum in pure cultures.</title>
        <authorList>
            <person name="Medvecky M."/>
            <person name="Cejkova D."/>
            <person name="Polansky O."/>
            <person name="Karasova D."/>
            <person name="Kubasova T."/>
            <person name="Cizek A."/>
            <person name="Rychlik I."/>
        </authorList>
    </citation>
    <scope>NUCLEOTIDE SEQUENCE [LARGE SCALE GENOMIC DNA]</scope>
    <source>
        <strain evidence="2 3">An13</strain>
    </source>
</reference>
<name>A0A1Y4T0W8_9FIRM</name>
<dbReference type="InterPro" id="IPR022742">
    <property type="entry name" value="Hydrolase_4"/>
</dbReference>
<dbReference type="EMBL" id="NFLJ01000006">
    <property type="protein sequence ID" value="OUQ35784.1"/>
    <property type="molecule type" value="Genomic_DNA"/>
</dbReference>
<dbReference type="GO" id="GO:0016787">
    <property type="term" value="F:hydrolase activity"/>
    <property type="evidence" value="ECO:0007669"/>
    <property type="project" value="UniProtKB-KW"/>
</dbReference>
<feature type="domain" description="Serine aminopeptidase S33" evidence="1">
    <location>
        <begin position="28"/>
        <end position="141"/>
    </location>
</feature>
<dbReference type="Pfam" id="PF12146">
    <property type="entry name" value="Hydrolase_4"/>
    <property type="match status" value="1"/>
</dbReference>
<dbReference type="OrthoDB" id="9780269at2"/>
<keyword evidence="3" id="KW-1185">Reference proteome</keyword>
<evidence type="ECO:0000259" key="1">
    <source>
        <dbReference type="Pfam" id="PF12146"/>
    </source>
</evidence>
<dbReference type="RefSeq" id="WP_087357331.1">
    <property type="nucleotide sequence ID" value="NZ_NFLJ01000006.1"/>
</dbReference>
<dbReference type="PRINTS" id="PR00111">
    <property type="entry name" value="ABHYDROLASE"/>
</dbReference>
<dbReference type="PANTHER" id="PTHR43798:SF33">
    <property type="entry name" value="HYDROLASE, PUTATIVE (AFU_ORTHOLOGUE AFUA_2G14860)-RELATED"/>
    <property type="match status" value="1"/>
</dbReference>
<evidence type="ECO:0000313" key="3">
    <source>
        <dbReference type="Proteomes" id="UP000195305"/>
    </source>
</evidence>
<dbReference type="Proteomes" id="UP000195305">
    <property type="component" value="Unassembled WGS sequence"/>
</dbReference>